<evidence type="ECO:0000313" key="6">
    <source>
        <dbReference type="EMBL" id="NDV12114.1"/>
    </source>
</evidence>
<dbReference type="Proteomes" id="UP000482578">
    <property type="component" value="Unassembled WGS sequence"/>
</dbReference>
<dbReference type="EMBL" id="JAAGAA010000003">
    <property type="protein sequence ID" value="NDV12114.1"/>
    <property type="molecule type" value="Genomic_DNA"/>
</dbReference>
<dbReference type="GO" id="GO:0045900">
    <property type="term" value="P:negative regulation of translational elongation"/>
    <property type="evidence" value="ECO:0007669"/>
    <property type="project" value="TreeGrafter"/>
</dbReference>
<dbReference type="SUPFAM" id="SSF69754">
    <property type="entry name" value="Ribosome binding protein Y (YfiA homologue)"/>
    <property type="match status" value="1"/>
</dbReference>
<evidence type="ECO:0000256" key="1">
    <source>
        <dbReference type="ARBA" id="ARBA00022845"/>
    </source>
</evidence>
<dbReference type="RefSeq" id="WP_163315350.1">
    <property type="nucleotide sequence ID" value="NZ_JAAGAA010000003.1"/>
</dbReference>
<dbReference type="InterPro" id="IPR036567">
    <property type="entry name" value="RHF-like"/>
</dbReference>
<dbReference type="FunFam" id="3.30.160.100:FF:000001">
    <property type="entry name" value="Ribosome hibernation promoting factor"/>
    <property type="match status" value="1"/>
</dbReference>
<keyword evidence="1" id="KW-0810">Translation regulation</keyword>
<evidence type="ECO:0000256" key="5">
    <source>
        <dbReference type="ARBA" id="ARBA00041319"/>
    </source>
</evidence>
<keyword evidence="7" id="KW-1185">Reference proteome</keyword>
<dbReference type="CDD" id="cd00552">
    <property type="entry name" value="RaiA"/>
    <property type="match status" value="1"/>
</dbReference>
<comment type="similarity">
    <text evidence="2">Belongs to the HPF/YfiA ribosome-associated protein family. Short HPF subfamily.</text>
</comment>
<comment type="subunit">
    <text evidence="3">Associates exclusively with 100S ribosomes, which are dimers of 70S ribosomes.</text>
</comment>
<organism evidence="6 7">
    <name type="scientific">Crenobacter caeni</name>
    <dbReference type="NCBI Taxonomy" id="2705474"/>
    <lineage>
        <taxon>Bacteria</taxon>
        <taxon>Pseudomonadati</taxon>
        <taxon>Pseudomonadota</taxon>
        <taxon>Betaproteobacteria</taxon>
        <taxon>Neisseriales</taxon>
        <taxon>Neisseriaceae</taxon>
        <taxon>Crenobacter</taxon>
    </lineage>
</organism>
<sequence length="106" mass="11741">MNLKITGLHLEVTPALRDYVEEKLGRVVRHVDNVIDTSVTLSVDKLVQKAEVNVHLAGKDIHVEATASDMYAAIDALIDKLDRQVLKHKEKLSEHRAAAPQPAAEE</sequence>
<dbReference type="InterPro" id="IPR003489">
    <property type="entry name" value="RHF/RaiA"/>
</dbReference>
<dbReference type="Pfam" id="PF02482">
    <property type="entry name" value="Ribosomal_S30AE"/>
    <property type="match status" value="1"/>
</dbReference>
<comment type="caution">
    <text evidence="6">The sequence shown here is derived from an EMBL/GenBank/DDBJ whole genome shotgun (WGS) entry which is preliminary data.</text>
</comment>
<evidence type="ECO:0000256" key="4">
    <source>
        <dbReference type="ARBA" id="ARBA00041148"/>
    </source>
</evidence>
<evidence type="ECO:0000256" key="2">
    <source>
        <dbReference type="ARBA" id="ARBA00038434"/>
    </source>
</evidence>
<dbReference type="AlphaFoldDB" id="A0A6B2KPP8"/>
<dbReference type="InterPro" id="IPR050574">
    <property type="entry name" value="HPF/YfiA_ribosome-assoc"/>
</dbReference>
<proteinExistence type="inferred from homology"/>
<dbReference type="NCBIfam" id="TIGR00741">
    <property type="entry name" value="yfiA"/>
    <property type="match status" value="1"/>
</dbReference>
<gene>
    <name evidence="6" type="primary">raiA</name>
    <name evidence="6" type="ORF">GZH52_04785</name>
</gene>
<evidence type="ECO:0000256" key="3">
    <source>
        <dbReference type="ARBA" id="ARBA00038695"/>
    </source>
</evidence>
<dbReference type="PANTHER" id="PTHR33231:SF1">
    <property type="entry name" value="30S RIBOSOMAL PROTEIN"/>
    <property type="match status" value="1"/>
</dbReference>
<reference evidence="6 7" key="1">
    <citation type="submission" date="2020-02" db="EMBL/GenBank/DDBJ databases">
        <authorList>
            <person name="Yang Z."/>
        </authorList>
    </citation>
    <scope>NUCLEOTIDE SEQUENCE [LARGE SCALE GENOMIC DNA]</scope>
    <source>
        <strain evidence="6 7">HX-7-9</strain>
    </source>
</reference>
<evidence type="ECO:0000313" key="7">
    <source>
        <dbReference type="Proteomes" id="UP000482578"/>
    </source>
</evidence>
<dbReference type="Gene3D" id="3.30.160.100">
    <property type="entry name" value="Ribosome hibernation promotion factor-like"/>
    <property type="match status" value="1"/>
</dbReference>
<accession>A0A6B2KPP8</accession>
<dbReference type="GO" id="GO:0043024">
    <property type="term" value="F:ribosomal small subunit binding"/>
    <property type="evidence" value="ECO:0007669"/>
    <property type="project" value="TreeGrafter"/>
</dbReference>
<protein>
    <recommendedName>
        <fullName evidence="4">Ribosome hibernation promoting factor</fullName>
    </recommendedName>
    <alternativeName>
        <fullName evidence="5">Hibernation factor HPF</fullName>
    </alternativeName>
</protein>
<dbReference type="PANTHER" id="PTHR33231">
    <property type="entry name" value="30S RIBOSOMAL PROTEIN"/>
    <property type="match status" value="1"/>
</dbReference>
<name>A0A6B2KPP8_9NEIS</name>
<dbReference type="GO" id="GO:0022627">
    <property type="term" value="C:cytosolic small ribosomal subunit"/>
    <property type="evidence" value="ECO:0007669"/>
    <property type="project" value="TreeGrafter"/>
</dbReference>